<keyword evidence="4" id="KW-1185">Reference proteome</keyword>
<accession>A0ABS6ETA0</accession>
<gene>
    <name evidence="3" type="ORF">KQI75_05410</name>
</gene>
<evidence type="ECO:0000313" key="3">
    <source>
        <dbReference type="EMBL" id="MBU5490060.1"/>
    </source>
</evidence>
<dbReference type="InterPro" id="IPR002942">
    <property type="entry name" value="S4_RNA-bd"/>
</dbReference>
<dbReference type="InterPro" id="IPR040591">
    <property type="entry name" value="RqcP2_RBD"/>
</dbReference>
<protein>
    <submittedName>
        <fullName evidence="3">RNA-binding protein</fullName>
    </submittedName>
</protein>
<evidence type="ECO:0000256" key="1">
    <source>
        <dbReference type="PROSITE-ProRule" id="PRU00182"/>
    </source>
</evidence>
<proteinExistence type="predicted"/>
<dbReference type="EMBL" id="JAHLQI010000002">
    <property type="protein sequence ID" value="MBU5490060.1"/>
    <property type="molecule type" value="Genomic_DNA"/>
</dbReference>
<keyword evidence="1" id="KW-0694">RNA-binding</keyword>
<dbReference type="RefSeq" id="WP_216469707.1">
    <property type="nucleotide sequence ID" value="NZ_JAHLQI010000002.1"/>
</dbReference>
<dbReference type="SMART" id="SM00363">
    <property type="entry name" value="S4"/>
    <property type="match status" value="1"/>
</dbReference>
<dbReference type="PROSITE" id="PS50889">
    <property type="entry name" value="S4"/>
    <property type="match status" value="1"/>
</dbReference>
<feature type="domain" description="RNA-binding S4" evidence="2">
    <location>
        <begin position="188"/>
        <end position="245"/>
    </location>
</feature>
<sequence>MASTNDIISGIARTQEERILLTQLAQKAETCREKCYLTHTKFLDMHEAALADRLLRGLGERGIFWGGYEQAERRMVFFLPEWMDAVPTEGEDCPIVVIRCLRSKNDALTHRDYLGSLMGLGLRRDGIGDILVSEHGADILVLKDIAPYLFMHYSQAGRKHLQTEEIPLTQLIVPEEKVTMLRDTVASMRLDAVTASLFRMSRAKAADAIRAGKVFVNQQECIHTDKEIAVHDRITLRGTGRGEIAEILGESKKGRVVLSLKRFG</sequence>
<evidence type="ECO:0000313" key="4">
    <source>
        <dbReference type="Proteomes" id="UP000783588"/>
    </source>
</evidence>
<dbReference type="CDD" id="cd00165">
    <property type="entry name" value="S4"/>
    <property type="match status" value="1"/>
</dbReference>
<comment type="caution">
    <text evidence="3">The sequence shown here is derived from an EMBL/GenBank/DDBJ whole genome shotgun (WGS) entry which is preliminary data.</text>
</comment>
<organism evidence="3 4">
    <name type="scientific">Butyricicoccus intestinisimiae</name>
    <dbReference type="NCBI Taxonomy" id="2841509"/>
    <lineage>
        <taxon>Bacteria</taxon>
        <taxon>Bacillati</taxon>
        <taxon>Bacillota</taxon>
        <taxon>Clostridia</taxon>
        <taxon>Eubacteriales</taxon>
        <taxon>Butyricicoccaceae</taxon>
        <taxon>Butyricicoccus</taxon>
    </lineage>
</organism>
<dbReference type="Pfam" id="PF17774">
    <property type="entry name" value="YlmH_RBD"/>
    <property type="match status" value="1"/>
</dbReference>
<dbReference type="Proteomes" id="UP000783588">
    <property type="component" value="Unassembled WGS sequence"/>
</dbReference>
<evidence type="ECO:0000259" key="2">
    <source>
        <dbReference type="SMART" id="SM00363"/>
    </source>
</evidence>
<reference evidence="3 4" key="1">
    <citation type="submission" date="2021-06" db="EMBL/GenBank/DDBJ databases">
        <authorList>
            <person name="Sun Q."/>
            <person name="Li D."/>
        </authorList>
    </citation>
    <scope>NUCLEOTIDE SEQUENCE [LARGE SCALE GENOMIC DNA]</scope>
    <source>
        <strain evidence="3 4">MSJd-7</strain>
    </source>
</reference>
<name>A0ABS6ETA0_9FIRM</name>